<dbReference type="InterPro" id="IPR001387">
    <property type="entry name" value="Cro/C1-type_HTH"/>
</dbReference>
<dbReference type="CDD" id="cd00093">
    <property type="entry name" value="HTH_XRE"/>
    <property type="match status" value="1"/>
</dbReference>
<accession>G2P9V2</accession>
<dbReference type="eggNOG" id="COG0457">
    <property type="taxonomic scope" value="Bacteria"/>
</dbReference>
<sequence length="352" mass="38951">MVFGMSNRQLWADVRLRAAWARKDWAALLGEYKRAAGISQMKLGELIGMPQSHVSLIVRGKRKVLAAEVMDRITEGLQVPDELRGLPDRSNLGDAWNPDPQLRERIAHAHVTGKADLRTADWIAKVLTEHRKAEDMIDGADLWPVVRAQLDQVTRLLPLASGATADGILILAAEHAHWLSWVAARQGKHGAAAAWLDLAGGWAIDAGSPDLTSWITRVRSYYTLQYARDPIRALRTAEAAAHGRGLSPAAEAIALHETSMAAASVGERDRAQRLADRAYDLAVRVPDAEERPGWLYWLDPVRAKLNRADVAYAARDWRTAADGYRDALRDLTDFPKDHAYYAGRLQDAEGRG</sequence>
<dbReference type="SMART" id="SM00530">
    <property type="entry name" value="HTH_XRE"/>
    <property type="match status" value="1"/>
</dbReference>
<dbReference type="AlphaFoldDB" id="G2P9V2"/>
<dbReference type="KEGG" id="svl:Strvi_0465"/>
<keyword evidence="3" id="KW-1185">Reference proteome</keyword>
<evidence type="ECO:0000313" key="3">
    <source>
        <dbReference type="Proteomes" id="UP000008703"/>
    </source>
</evidence>
<dbReference type="Pfam" id="PF13560">
    <property type="entry name" value="HTH_31"/>
    <property type="match status" value="1"/>
</dbReference>
<dbReference type="PROSITE" id="PS50943">
    <property type="entry name" value="HTH_CROC1"/>
    <property type="match status" value="1"/>
</dbReference>
<evidence type="ECO:0000259" key="1">
    <source>
        <dbReference type="PROSITE" id="PS50943"/>
    </source>
</evidence>
<protein>
    <submittedName>
        <fullName evidence="2">Helix-turn-helix domain protein</fullName>
    </submittedName>
</protein>
<gene>
    <name evidence="2" type="ORF">Strvi_0465</name>
</gene>
<reference evidence="2" key="1">
    <citation type="submission" date="2011-08" db="EMBL/GenBank/DDBJ databases">
        <title>Complete sequence of chromosome of Streptomyces violaceusniger Tu 4113.</title>
        <authorList>
            <consortium name="US DOE Joint Genome Institute"/>
            <person name="Lucas S."/>
            <person name="Han J."/>
            <person name="Lapidus A."/>
            <person name="Cheng J.-F."/>
            <person name="Goodwin L."/>
            <person name="Pitluck S."/>
            <person name="Peters L."/>
            <person name="Ivanova N."/>
            <person name="Daligault H."/>
            <person name="Detter J.C."/>
            <person name="Han C."/>
            <person name="Tapia R."/>
            <person name="Land M."/>
            <person name="Hauser L."/>
            <person name="Kyrpides N."/>
            <person name="Ivanova N."/>
            <person name="Pagani I."/>
            <person name="Hagen A."/>
            <person name="Katz L."/>
            <person name="Fiedler H.-P."/>
            <person name="Keasling J."/>
            <person name="Fortman J."/>
            <person name="Woyke T."/>
        </authorList>
    </citation>
    <scope>NUCLEOTIDE SEQUENCE [LARGE SCALE GENOMIC DNA]</scope>
    <source>
        <strain evidence="2">Tu 4113</strain>
    </source>
</reference>
<dbReference type="Gene3D" id="1.10.260.40">
    <property type="entry name" value="lambda repressor-like DNA-binding domains"/>
    <property type="match status" value="1"/>
</dbReference>
<dbReference type="InterPro" id="IPR010982">
    <property type="entry name" value="Lambda_DNA-bd_dom_sf"/>
</dbReference>
<dbReference type="GO" id="GO:0003677">
    <property type="term" value="F:DNA binding"/>
    <property type="evidence" value="ECO:0007669"/>
    <property type="project" value="InterPro"/>
</dbReference>
<evidence type="ECO:0000313" key="2">
    <source>
        <dbReference type="EMBL" id="AEM80243.1"/>
    </source>
</evidence>
<dbReference type="Proteomes" id="UP000008703">
    <property type="component" value="Chromosome"/>
</dbReference>
<dbReference type="SUPFAM" id="SSF47413">
    <property type="entry name" value="lambda repressor-like DNA-binding domains"/>
    <property type="match status" value="1"/>
</dbReference>
<dbReference type="HOGENOM" id="CLU_068884_0_0_11"/>
<name>G2P9V2_STRV4</name>
<dbReference type="EMBL" id="CP002994">
    <property type="protein sequence ID" value="AEM80243.1"/>
    <property type="molecule type" value="Genomic_DNA"/>
</dbReference>
<organism evidence="2 3">
    <name type="scientific">Streptomyces violaceusniger (strain Tu 4113)</name>
    <dbReference type="NCBI Taxonomy" id="653045"/>
    <lineage>
        <taxon>Bacteria</taxon>
        <taxon>Bacillati</taxon>
        <taxon>Actinomycetota</taxon>
        <taxon>Actinomycetes</taxon>
        <taxon>Kitasatosporales</taxon>
        <taxon>Streptomycetaceae</taxon>
        <taxon>Streptomyces</taxon>
        <taxon>Streptomyces violaceusniger group</taxon>
    </lineage>
</organism>
<feature type="domain" description="HTH cro/C1-type" evidence="1">
    <location>
        <begin position="31"/>
        <end position="83"/>
    </location>
</feature>
<proteinExistence type="predicted"/>